<dbReference type="GO" id="GO:0006816">
    <property type="term" value="P:calcium ion transport"/>
    <property type="evidence" value="ECO:0007669"/>
    <property type="project" value="UniProtKB-KW"/>
</dbReference>
<dbReference type="InterPro" id="IPR004837">
    <property type="entry name" value="NaCa_Exmemb"/>
</dbReference>
<sequence>MSFRQENYTHGQISYWNSTDNPFCESWLLLPGENLWNRYLRVFLYLTAMLYIFVGIAIVSDIFMGAIERITALKRSIMVFDEATSKVVSREVFVWNETVANLTLMAFGSSAPEILLATVESFSGFSNIDNGQVEDSLGLFTIIGSAAFNLLIINGICILSVPSPTYKRIKEFGVFLMTATWSLFAYAWLLITTVVISPGVIELWEACLTFLFFPSMVLLAYAQDNGWWINKRPVLEPGRIIPVEDKNQTQLCNDVHPVSAHPNILELISRP</sequence>
<gene>
    <name evidence="11" type="ORF">Ciccas_009427</name>
</gene>
<evidence type="ECO:0000313" key="11">
    <source>
        <dbReference type="EMBL" id="KAL3311987.1"/>
    </source>
</evidence>
<evidence type="ECO:0000256" key="8">
    <source>
        <dbReference type="ARBA" id="ARBA00023136"/>
    </source>
</evidence>
<feature type="transmembrane region" description="Helical" evidence="9">
    <location>
        <begin position="173"/>
        <end position="197"/>
    </location>
</feature>
<comment type="subcellular location">
    <subcellularLocation>
        <location evidence="1">Endomembrane system</location>
        <topology evidence="1">Multi-pass membrane protein</topology>
    </subcellularLocation>
</comment>
<proteinExistence type="predicted"/>
<keyword evidence="3" id="KW-0050">Antiport</keyword>
<dbReference type="GO" id="GO:0012505">
    <property type="term" value="C:endomembrane system"/>
    <property type="evidence" value="ECO:0007669"/>
    <property type="project" value="UniProtKB-SubCell"/>
</dbReference>
<evidence type="ECO:0000256" key="3">
    <source>
        <dbReference type="ARBA" id="ARBA00022449"/>
    </source>
</evidence>
<keyword evidence="2" id="KW-0813">Transport</keyword>
<keyword evidence="5 9" id="KW-0812">Transmembrane</keyword>
<evidence type="ECO:0000259" key="10">
    <source>
        <dbReference type="Pfam" id="PF01699"/>
    </source>
</evidence>
<evidence type="ECO:0000256" key="2">
    <source>
        <dbReference type="ARBA" id="ARBA00022448"/>
    </source>
</evidence>
<dbReference type="InterPro" id="IPR044880">
    <property type="entry name" value="NCX_ion-bd_dom_sf"/>
</dbReference>
<evidence type="ECO:0000256" key="6">
    <source>
        <dbReference type="ARBA" id="ARBA00022989"/>
    </source>
</evidence>
<keyword evidence="12" id="KW-1185">Reference proteome</keyword>
<dbReference type="EMBL" id="JBJKFK010001925">
    <property type="protein sequence ID" value="KAL3311987.1"/>
    <property type="molecule type" value="Genomic_DNA"/>
</dbReference>
<evidence type="ECO:0000256" key="4">
    <source>
        <dbReference type="ARBA" id="ARBA00022568"/>
    </source>
</evidence>
<name>A0ABD2PX32_9PLAT</name>
<keyword evidence="6 9" id="KW-1133">Transmembrane helix</keyword>
<dbReference type="Proteomes" id="UP001626550">
    <property type="component" value="Unassembled WGS sequence"/>
</dbReference>
<feature type="transmembrane region" description="Helical" evidence="9">
    <location>
        <begin position="203"/>
        <end position="222"/>
    </location>
</feature>
<dbReference type="PANTHER" id="PTHR11878:SF70">
    <property type="entry name" value="CALX-BETA DOMAIN-CONTAINING PROTEIN"/>
    <property type="match status" value="1"/>
</dbReference>
<feature type="domain" description="Sodium/calcium exchanger membrane region" evidence="10">
    <location>
        <begin position="47"/>
        <end position="221"/>
    </location>
</feature>
<accession>A0ABD2PX32</accession>
<organism evidence="11 12">
    <name type="scientific">Cichlidogyrus casuarinus</name>
    <dbReference type="NCBI Taxonomy" id="1844966"/>
    <lineage>
        <taxon>Eukaryota</taxon>
        <taxon>Metazoa</taxon>
        <taxon>Spiralia</taxon>
        <taxon>Lophotrochozoa</taxon>
        <taxon>Platyhelminthes</taxon>
        <taxon>Monogenea</taxon>
        <taxon>Monopisthocotylea</taxon>
        <taxon>Dactylogyridea</taxon>
        <taxon>Ancyrocephalidae</taxon>
        <taxon>Cichlidogyrus</taxon>
    </lineage>
</organism>
<evidence type="ECO:0000256" key="1">
    <source>
        <dbReference type="ARBA" id="ARBA00004127"/>
    </source>
</evidence>
<dbReference type="GO" id="GO:0015297">
    <property type="term" value="F:antiporter activity"/>
    <property type="evidence" value="ECO:0007669"/>
    <property type="project" value="UniProtKB-KW"/>
</dbReference>
<evidence type="ECO:0000256" key="5">
    <source>
        <dbReference type="ARBA" id="ARBA00022692"/>
    </source>
</evidence>
<comment type="caution">
    <text evidence="11">The sequence shown here is derived from an EMBL/GenBank/DDBJ whole genome shotgun (WGS) entry which is preliminary data.</text>
</comment>
<keyword evidence="7" id="KW-0406">Ion transport</keyword>
<dbReference type="Pfam" id="PF01699">
    <property type="entry name" value="Na_Ca_ex"/>
    <property type="match status" value="1"/>
</dbReference>
<keyword evidence="8 9" id="KW-0472">Membrane</keyword>
<feature type="transmembrane region" description="Helical" evidence="9">
    <location>
        <begin position="42"/>
        <end position="67"/>
    </location>
</feature>
<reference evidence="11 12" key="1">
    <citation type="submission" date="2024-11" db="EMBL/GenBank/DDBJ databases">
        <title>Adaptive evolution of stress response genes in parasites aligns with host niche diversity.</title>
        <authorList>
            <person name="Hahn C."/>
            <person name="Resl P."/>
        </authorList>
    </citation>
    <scope>NUCLEOTIDE SEQUENCE [LARGE SCALE GENOMIC DNA]</scope>
    <source>
        <strain evidence="11">EGGRZ-B1_66</strain>
        <tissue evidence="11">Body</tissue>
    </source>
</reference>
<keyword evidence="4" id="KW-0106">Calcium</keyword>
<evidence type="ECO:0000256" key="9">
    <source>
        <dbReference type="SAM" id="Phobius"/>
    </source>
</evidence>
<dbReference type="PANTHER" id="PTHR11878">
    <property type="entry name" value="SODIUM/CALCIUM EXCHANGER"/>
    <property type="match status" value="1"/>
</dbReference>
<evidence type="ECO:0000256" key="7">
    <source>
        <dbReference type="ARBA" id="ARBA00023065"/>
    </source>
</evidence>
<evidence type="ECO:0000313" key="12">
    <source>
        <dbReference type="Proteomes" id="UP001626550"/>
    </source>
</evidence>
<dbReference type="InterPro" id="IPR051171">
    <property type="entry name" value="CaCA"/>
</dbReference>
<dbReference type="Gene3D" id="1.20.1420.30">
    <property type="entry name" value="NCX, central ion-binding region"/>
    <property type="match status" value="1"/>
</dbReference>
<dbReference type="AlphaFoldDB" id="A0ABD2PX32"/>
<protein>
    <recommendedName>
        <fullName evidence="10">Sodium/calcium exchanger membrane region domain-containing protein</fullName>
    </recommendedName>
</protein>
<keyword evidence="4" id="KW-0109">Calcium transport</keyword>
<feature type="transmembrane region" description="Helical" evidence="9">
    <location>
        <begin position="139"/>
        <end position="161"/>
    </location>
</feature>